<dbReference type="EMBL" id="JAMTCK010000008">
    <property type="protein sequence ID" value="MCP2166720.1"/>
    <property type="molecule type" value="Genomic_DNA"/>
</dbReference>
<dbReference type="Proteomes" id="UP001206128">
    <property type="component" value="Unassembled WGS sequence"/>
</dbReference>
<organism evidence="2 3">
    <name type="scientific">Goodfellowiella coeruleoviolacea</name>
    <dbReference type="NCBI Taxonomy" id="334858"/>
    <lineage>
        <taxon>Bacteria</taxon>
        <taxon>Bacillati</taxon>
        <taxon>Actinomycetota</taxon>
        <taxon>Actinomycetes</taxon>
        <taxon>Pseudonocardiales</taxon>
        <taxon>Pseudonocardiaceae</taxon>
        <taxon>Goodfellowiella</taxon>
    </lineage>
</organism>
<proteinExistence type="predicted"/>
<dbReference type="AlphaFoldDB" id="A0AAE3GEL1"/>
<keyword evidence="3" id="KW-1185">Reference proteome</keyword>
<evidence type="ECO:0000259" key="1">
    <source>
        <dbReference type="Pfam" id="PF04149"/>
    </source>
</evidence>
<protein>
    <recommendedName>
        <fullName evidence="1">DUF397 domain-containing protein</fullName>
    </recommendedName>
</protein>
<evidence type="ECO:0000313" key="2">
    <source>
        <dbReference type="EMBL" id="MCP2166720.1"/>
    </source>
</evidence>
<gene>
    <name evidence="2" type="ORF">LX83_003592</name>
</gene>
<comment type="caution">
    <text evidence="2">The sequence shown here is derived from an EMBL/GenBank/DDBJ whole genome shotgun (WGS) entry which is preliminary data.</text>
</comment>
<dbReference type="InterPro" id="IPR007278">
    <property type="entry name" value="DUF397"/>
</dbReference>
<evidence type="ECO:0000313" key="3">
    <source>
        <dbReference type="Proteomes" id="UP001206128"/>
    </source>
</evidence>
<sequence length="73" mass="7961">MNKKGYQALIDLSIARWRKSSHSAPNNNCVELAHLPGRTAVRDSKNPAGPALLFGCTEIDRFLSAARVGQIRA</sequence>
<accession>A0AAE3GEL1</accession>
<dbReference type="Pfam" id="PF04149">
    <property type="entry name" value="DUF397"/>
    <property type="match status" value="1"/>
</dbReference>
<reference evidence="2" key="1">
    <citation type="submission" date="2022-06" db="EMBL/GenBank/DDBJ databases">
        <title>Genomic Encyclopedia of Archaeal and Bacterial Type Strains, Phase II (KMG-II): from individual species to whole genera.</title>
        <authorList>
            <person name="Goeker M."/>
        </authorList>
    </citation>
    <scope>NUCLEOTIDE SEQUENCE</scope>
    <source>
        <strain evidence="2">DSM 43935</strain>
    </source>
</reference>
<name>A0AAE3GEL1_9PSEU</name>
<feature type="domain" description="DUF397" evidence="1">
    <location>
        <begin position="15"/>
        <end position="67"/>
    </location>
</feature>
<dbReference type="RefSeq" id="WP_253772885.1">
    <property type="nucleotide sequence ID" value="NZ_JAMTCK010000008.1"/>
</dbReference>